<feature type="transmembrane region" description="Helical" evidence="1">
    <location>
        <begin position="48"/>
        <end position="68"/>
    </location>
</feature>
<gene>
    <name evidence="3" type="ORF">CLHOM_33490</name>
</gene>
<evidence type="ECO:0000313" key="4">
    <source>
        <dbReference type="Proteomes" id="UP000037043"/>
    </source>
</evidence>
<keyword evidence="1" id="KW-1133">Transmembrane helix</keyword>
<proteinExistence type="predicted"/>
<keyword evidence="1" id="KW-0812">Transmembrane</keyword>
<feature type="transmembrane region" description="Helical" evidence="1">
    <location>
        <begin position="134"/>
        <end position="152"/>
    </location>
</feature>
<accession>A0A0L6Z651</accession>
<evidence type="ECO:0000256" key="1">
    <source>
        <dbReference type="SAM" id="Phobius"/>
    </source>
</evidence>
<dbReference type="PATRIC" id="fig|1121318.3.peg.3344"/>
<evidence type="ECO:0000313" key="3">
    <source>
        <dbReference type="EMBL" id="KOA18447.1"/>
    </source>
</evidence>
<feature type="domain" description="DUF1468" evidence="2">
    <location>
        <begin position="14"/>
        <end position="161"/>
    </location>
</feature>
<dbReference type="InterPro" id="IPR009936">
    <property type="entry name" value="DUF1468"/>
</dbReference>
<organism evidence="3 4">
    <name type="scientific">Clostridium homopropionicum DSM 5847</name>
    <dbReference type="NCBI Taxonomy" id="1121318"/>
    <lineage>
        <taxon>Bacteria</taxon>
        <taxon>Bacillati</taxon>
        <taxon>Bacillota</taxon>
        <taxon>Clostridia</taxon>
        <taxon>Eubacteriales</taxon>
        <taxon>Clostridiaceae</taxon>
        <taxon>Clostridium</taxon>
    </lineage>
</organism>
<protein>
    <submittedName>
        <fullName evidence="3">Tripartite tricarboxylate transporter TctB family protein</fullName>
    </submittedName>
</protein>
<keyword evidence="1" id="KW-0472">Membrane</keyword>
<dbReference type="STRING" id="36844.SAMN04488501_101131"/>
<sequence>MKADYLKKYRELLIGIIVGIFAISYLVASMYIKRTDFVAIGAEFMPELYGFFLLFLSIIQIFIGIRAAKKYAATEKSTNEEAEKKKNNKNVAFTFILIIVYVISMQYLGFTISSIIFLFFLSIILTPANNKKRYAVYVVFSIVLPIISNYLFSDIMNLALPIGIFGI</sequence>
<feature type="transmembrane region" description="Helical" evidence="1">
    <location>
        <begin position="12"/>
        <end position="32"/>
    </location>
</feature>
<evidence type="ECO:0000259" key="2">
    <source>
        <dbReference type="Pfam" id="PF07331"/>
    </source>
</evidence>
<name>A0A0L6Z651_9CLOT</name>
<dbReference type="Pfam" id="PF07331">
    <property type="entry name" value="TctB"/>
    <property type="match status" value="1"/>
</dbReference>
<dbReference type="EMBL" id="LHUR01000042">
    <property type="protein sequence ID" value="KOA18447.1"/>
    <property type="molecule type" value="Genomic_DNA"/>
</dbReference>
<dbReference type="AlphaFoldDB" id="A0A0L6Z651"/>
<keyword evidence="4" id="KW-1185">Reference proteome</keyword>
<feature type="transmembrane region" description="Helical" evidence="1">
    <location>
        <begin position="110"/>
        <end position="127"/>
    </location>
</feature>
<dbReference type="Proteomes" id="UP000037043">
    <property type="component" value="Unassembled WGS sequence"/>
</dbReference>
<comment type="caution">
    <text evidence="3">The sequence shown here is derived from an EMBL/GenBank/DDBJ whole genome shotgun (WGS) entry which is preliminary data.</text>
</comment>
<reference evidence="4" key="1">
    <citation type="submission" date="2015-08" db="EMBL/GenBank/DDBJ databases">
        <title>Genome sequence of the strict anaerobe Clostridium homopropionicum LuHBu1 (DSM 5847T).</title>
        <authorList>
            <person name="Poehlein A."/>
            <person name="Beck M."/>
            <person name="Schiel-Bengelsdorf B."/>
            <person name="Bengelsdorf F.R."/>
            <person name="Daniel R."/>
            <person name="Duerre P."/>
        </authorList>
    </citation>
    <scope>NUCLEOTIDE SEQUENCE [LARGE SCALE GENOMIC DNA]</scope>
    <source>
        <strain evidence="4">DSM 5847</strain>
    </source>
</reference>
<dbReference type="RefSeq" id="WP_052222792.1">
    <property type="nucleotide sequence ID" value="NZ_LHUR01000042.1"/>
</dbReference>